<protein>
    <submittedName>
        <fullName evidence="5">Acyl-CoA thioesterase</fullName>
    </submittedName>
</protein>
<dbReference type="GO" id="GO:0006637">
    <property type="term" value="P:acyl-CoA metabolic process"/>
    <property type="evidence" value="ECO:0007669"/>
    <property type="project" value="TreeGrafter"/>
</dbReference>
<dbReference type="Pfam" id="PF03061">
    <property type="entry name" value="4HBT"/>
    <property type="match status" value="2"/>
</dbReference>
<dbReference type="InterPro" id="IPR006683">
    <property type="entry name" value="Thioestr_dom"/>
</dbReference>
<dbReference type="Gene3D" id="3.10.129.10">
    <property type="entry name" value="Hotdog Thioesterase"/>
    <property type="match status" value="2"/>
</dbReference>
<dbReference type="OrthoDB" id="8894489at2"/>
<dbReference type="GO" id="GO:0052816">
    <property type="term" value="F:long-chain fatty acyl-CoA hydrolase activity"/>
    <property type="evidence" value="ECO:0007669"/>
    <property type="project" value="TreeGrafter"/>
</dbReference>
<evidence type="ECO:0000259" key="4">
    <source>
        <dbReference type="PROSITE" id="PS51770"/>
    </source>
</evidence>
<evidence type="ECO:0000256" key="2">
    <source>
        <dbReference type="ARBA" id="ARBA00022801"/>
    </source>
</evidence>
<keyword evidence="2 3" id="KW-0378">Hydrolase</keyword>
<accession>A0A254N926</accession>
<organism evidence="5 6">
    <name type="scientific">Roseateles puraquae</name>
    <dbReference type="NCBI Taxonomy" id="431059"/>
    <lineage>
        <taxon>Bacteria</taxon>
        <taxon>Pseudomonadati</taxon>
        <taxon>Pseudomonadota</taxon>
        <taxon>Betaproteobacteria</taxon>
        <taxon>Burkholderiales</taxon>
        <taxon>Sphaerotilaceae</taxon>
        <taxon>Roseateles</taxon>
    </lineage>
</organism>
<dbReference type="SUPFAM" id="SSF54637">
    <property type="entry name" value="Thioesterase/thiol ester dehydrase-isomerase"/>
    <property type="match status" value="2"/>
</dbReference>
<comment type="similarity">
    <text evidence="1">Belongs to the acyl coenzyme A hydrolase family.</text>
</comment>
<feature type="domain" description="HotDog ACOT-type" evidence="4">
    <location>
        <begin position="1"/>
        <end position="109"/>
    </location>
</feature>
<evidence type="ECO:0000256" key="3">
    <source>
        <dbReference type="PROSITE-ProRule" id="PRU01106"/>
    </source>
</evidence>
<evidence type="ECO:0000313" key="5">
    <source>
        <dbReference type="EMBL" id="OWR04516.1"/>
    </source>
</evidence>
<dbReference type="PANTHER" id="PTHR11049:SF24">
    <property type="entry name" value="CYTOSOLIC ACYL COENZYME A THIOESTER HYDROLASE"/>
    <property type="match status" value="1"/>
</dbReference>
<dbReference type="PANTHER" id="PTHR11049">
    <property type="entry name" value="ACYL COENZYME A THIOESTER HYDROLASE"/>
    <property type="match status" value="1"/>
</dbReference>
<dbReference type="AlphaFoldDB" id="A0A254N926"/>
<dbReference type="InterPro" id="IPR040170">
    <property type="entry name" value="Cytosol_ACT"/>
</dbReference>
<dbReference type="InterPro" id="IPR033120">
    <property type="entry name" value="HOTDOG_ACOT"/>
</dbReference>
<proteinExistence type="inferred from homology"/>
<dbReference type="GO" id="GO:0009062">
    <property type="term" value="P:fatty acid catabolic process"/>
    <property type="evidence" value="ECO:0007669"/>
    <property type="project" value="TreeGrafter"/>
</dbReference>
<evidence type="ECO:0000256" key="1">
    <source>
        <dbReference type="ARBA" id="ARBA00010458"/>
    </source>
</evidence>
<dbReference type="GO" id="GO:0005829">
    <property type="term" value="C:cytosol"/>
    <property type="evidence" value="ECO:0007669"/>
    <property type="project" value="TreeGrafter"/>
</dbReference>
<dbReference type="InterPro" id="IPR029069">
    <property type="entry name" value="HotDog_dom_sf"/>
</dbReference>
<feature type="domain" description="HotDog ACOT-type" evidence="4">
    <location>
        <begin position="128"/>
        <end position="238"/>
    </location>
</feature>
<reference evidence="5 6" key="1">
    <citation type="journal article" date="2007" name="Int. J. Syst. Evol. Microbiol.">
        <title>Description of Pelomonas aquatica sp. nov. and Pelomonas puraquae sp. nov., isolated from industrial and haemodialysis water.</title>
        <authorList>
            <person name="Gomila M."/>
            <person name="Bowien B."/>
            <person name="Falsen E."/>
            <person name="Moore E.R."/>
            <person name="Lalucat J."/>
        </authorList>
    </citation>
    <scope>NUCLEOTIDE SEQUENCE [LARGE SCALE GENOMIC DNA]</scope>
    <source>
        <strain evidence="5 6">CCUG 52769</strain>
    </source>
</reference>
<gene>
    <name evidence="5" type="ORF">CDO81_07975</name>
</gene>
<dbReference type="Proteomes" id="UP000197446">
    <property type="component" value="Unassembled WGS sequence"/>
</dbReference>
<keyword evidence="6" id="KW-1185">Reference proteome</keyword>
<dbReference type="CDD" id="cd03442">
    <property type="entry name" value="BFIT_BACH"/>
    <property type="match status" value="2"/>
</dbReference>
<name>A0A254N926_9BURK</name>
<dbReference type="EMBL" id="NISI01000002">
    <property type="protein sequence ID" value="OWR04516.1"/>
    <property type="molecule type" value="Genomic_DNA"/>
</dbReference>
<dbReference type="PROSITE" id="PS51770">
    <property type="entry name" value="HOTDOG_ACOT"/>
    <property type="match status" value="2"/>
</dbReference>
<sequence length="238" mass="25385">MTVVDMVWPDQSNHHGTLFGGAALSMLDRMAFIMGSKVLRGSVVTAAVGQLNFAAPAPAGHLVECQAVVIRQGRRSVTVETRLLAEDLLSGSRTLCLSGEFVMVRQADDGAPPSLAVDVEERQADSGHFASATVAEIVFPGHANHRSLLHGGPAMAWMAKAGFVAATRQVRRTVVMAASEKLDFKAPAHVGEVVEVLARVTRVGNRSVQVQTEMWAESPTTGARRQCTTSQLVFVAID</sequence>
<comment type="caution">
    <text evidence="5">The sequence shown here is derived from an EMBL/GenBank/DDBJ whole genome shotgun (WGS) entry which is preliminary data.</text>
</comment>
<evidence type="ECO:0000313" key="6">
    <source>
        <dbReference type="Proteomes" id="UP000197446"/>
    </source>
</evidence>